<comment type="similarity">
    <text evidence="4">Belongs to the zinc-containing alcohol dehydrogenase family.</text>
</comment>
<evidence type="ECO:0000313" key="7">
    <source>
        <dbReference type="Proteomes" id="UP001570511"/>
    </source>
</evidence>
<evidence type="ECO:0000259" key="5">
    <source>
        <dbReference type="SMART" id="SM00829"/>
    </source>
</evidence>
<keyword evidence="3" id="KW-0560">Oxidoreductase</keyword>
<dbReference type="RefSeq" id="WP_372388353.1">
    <property type="nucleotide sequence ID" value="NZ_JBGNYA010000001.1"/>
</dbReference>
<gene>
    <name evidence="6" type="ORF">OS889_06530</name>
</gene>
<evidence type="ECO:0000256" key="1">
    <source>
        <dbReference type="ARBA" id="ARBA00022723"/>
    </source>
</evidence>
<dbReference type="Proteomes" id="UP001570511">
    <property type="component" value="Unassembled WGS sequence"/>
</dbReference>
<dbReference type="GO" id="GO:0051262">
    <property type="term" value="P:protein tetramerization"/>
    <property type="evidence" value="ECO:0007669"/>
    <property type="project" value="UniProtKB-ARBA"/>
</dbReference>
<keyword evidence="7" id="KW-1185">Reference proteome</keyword>
<sequence>MRGLAKTTREFGGMELLDLDRPAPSADEVLIEVDYAGLCGSDAGIYAFKPAFERMDPPTVIGHEYTGRIVELGADVTSFSVGERVVERPIRGCGECYQCQTGLENLCQDIELTGIDHDGAYAEYIVAPADTLQSVPDDVDPRHAALAEPTAVSTRAVIENSRVGAGDRVLVAGPGPIGLLTAQVARAQGAVVTVAGVSSDTEYRLPLAEKLGFEAVNIEETDLETYREEFTDGIGYDVVFDTTGHPSGLQLAADEVRKGGQIVLVGQPGEATISYTPLVRAEVDLQCSYSALYEDFERAFRLSASGDVDHETFLDDRFDLLDAESAFESFLAGETCKPVFDVSVLREE</sequence>
<dbReference type="GO" id="GO:0046872">
    <property type="term" value="F:metal ion binding"/>
    <property type="evidence" value="ECO:0007669"/>
    <property type="project" value="UniProtKB-KW"/>
</dbReference>
<comment type="cofactor">
    <cofactor evidence="4">
        <name>Zn(2+)</name>
        <dbReference type="ChEBI" id="CHEBI:29105"/>
    </cofactor>
</comment>
<dbReference type="SUPFAM" id="SSF50129">
    <property type="entry name" value="GroES-like"/>
    <property type="match status" value="1"/>
</dbReference>
<dbReference type="SUPFAM" id="SSF51735">
    <property type="entry name" value="NAD(P)-binding Rossmann-fold domains"/>
    <property type="match status" value="1"/>
</dbReference>
<dbReference type="PANTHER" id="PTHR43401">
    <property type="entry name" value="L-THREONINE 3-DEHYDROGENASE"/>
    <property type="match status" value="1"/>
</dbReference>
<dbReference type="GO" id="GO:0043168">
    <property type="term" value="F:anion binding"/>
    <property type="evidence" value="ECO:0007669"/>
    <property type="project" value="UniProtKB-ARBA"/>
</dbReference>
<evidence type="ECO:0000256" key="3">
    <source>
        <dbReference type="ARBA" id="ARBA00023002"/>
    </source>
</evidence>
<dbReference type="GO" id="GO:0016616">
    <property type="term" value="F:oxidoreductase activity, acting on the CH-OH group of donors, NAD or NADP as acceptor"/>
    <property type="evidence" value="ECO:0007669"/>
    <property type="project" value="UniProtKB-ARBA"/>
</dbReference>
<dbReference type="InterPro" id="IPR013154">
    <property type="entry name" value="ADH-like_N"/>
</dbReference>
<keyword evidence="2 4" id="KW-0862">Zinc</keyword>
<evidence type="ECO:0000313" key="6">
    <source>
        <dbReference type="EMBL" id="MFA1610662.1"/>
    </source>
</evidence>
<organism evidence="6 7">
    <name type="scientific">Halobellus rubicundus</name>
    <dbReference type="NCBI Taxonomy" id="2996466"/>
    <lineage>
        <taxon>Archaea</taxon>
        <taxon>Methanobacteriati</taxon>
        <taxon>Methanobacteriota</taxon>
        <taxon>Stenosarchaea group</taxon>
        <taxon>Halobacteria</taxon>
        <taxon>Halobacteriales</taxon>
        <taxon>Haloferacaceae</taxon>
        <taxon>Halobellus</taxon>
    </lineage>
</organism>
<dbReference type="Gene3D" id="3.40.50.720">
    <property type="entry name" value="NAD(P)-binding Rossmann-like Domain"/>
    <property type="match status" value="1"/>
</dbReference>
<dbReference type="Pfam" id="PF08240">
    <property type="entry name" value="ADH_N"/>
    <property type="match status" value="1"/>
</dbReference>
<dbReference type="GO" id="GO:0030554">
    <property type="term" value="F:adenyl nucleotide binding"/>
    <property type="evidence" value="ECO:0007669"/>
    <property type="project" value="UniProtKB-ARBA"/>
</dbReference>
<evidence type="ECO:0000256" key="2">
    <source>
        <dbReference type="ARBA" id="ARBA00022833"/>
    </source>
</evidence>
<dbReference type="PROSITE" id="PS00059">
    <property type="entry name" value="ADH_ZINC"/>
    <property type="match status" value="1"/>
</dbReference>
<dbReference type="InterPro" id="IPR036291">
    <property type="entry name" value="NAD(P)-bd_dom_sf"/>
</dbReference>
<dbReference type="InterPro" id="IPR002328">
    <property type="entry name" value="ADH_Zn_CS"/>
</dbReference>
<name>A0ABD5MBL7_9EURY</name>
<dbReference type="InterPro" id="IPR013149">
    <property type="entry name" value="ADH-like_C"/>
</dbReference>
<dbReference type="EMBL" id="JBGNYA010000001">
    <property type="protein sequence ID" value="MFA1610662.1"/>
    <property type="molecule type" value="Genomic_DNA"/>
</dbReference>
<keyword evidence="1 4" id="KW-0479">Metal-binding</keyword>
<dbReference type="GO" id="GO:0044281">
    <property type="term" value="P:small molecule metabolic process"/>
    <property type="evidence" value="ECO:0007669"/>
    <property type="project" value="UniProtKB-ARBA"/>
</dbReference>
<feature type="domain" description="Enoyl reductase (ER)" evidence="5">
    <location>
        <begin position="9"/>
        <end position="340"/>
    </location>
</feature>
<dbReference type="AlphaFoldDB" id="A0ABD5MBL7"/>
<dbReference type="InterPro" id="IPR011032">
    <property type="entry name" value="GroES-like_sf"/>
</dbReference>
<proteinExistence type="inferred from homology"/>
<accession>A0ABD5MBL7</accession>
<dbReference type="PANTHER" id="PTHR43401:SF2">
    <property type="entry name" value="L-THREONINE 3-DEHYDROGENASE"/>
    <property type="match status" value="1"/>
</dbReference>
<dbReference type="Pfam" id="PF00107">
    <property type="entry name" value="ADH_zinc_N"/>
    <property type="match status" value="1"/>
</dbReference>
<dbReference type="InterPro" id="IPR020843">
    <property type="entry name" value="ER"/>
</dbReference>
<dbReference type="InterPro" id="IPR050129">
    <property type="entry name" value="Zn_alcohol_dh"/>
</dbReference>
<dbReference type="SMART" id="SM00829">
    <property type="entry name" value="PKS_ER"/>
    <property type="match status" value="1"/>
</dbReference>
<comment type="caution">
    <text evidence="6">The sequence shown here is derived from an EMBL/GenBank/DDBJ whole genome shotgun (WGS) entry which is preliminary data.</text>
</comment>
<dbReference type="Gene3D" id="3.90.180.10">
    <property type="entry name" value="Medium-chain alcohol dehydrogenases, catalytic domain"/>
    <property type="match status" value="1"/>
</dbReference>
<evidence type="ECO:0000256" key="4">
    <source>
        <dbReference type="RuleBase" id="RU361277"/>
    </source>
</evidence>
<protein>
    <submittedName>
        <fullName evidence="6">Zinc-binding dehydrogenase</fullName>
    </submittedName>
</protein>
<reference evidence="6 7" key="1">
    <citation type="submission" date="2024-08" db="EMBL/GenBank/DDBJ databases">
        <title>Halobellus sp. MBLA0158 whole genome sequence.</title>
        <authorList>
            <person name="Hwang C.Y."/>
            <person name="Cho E.-S."/>
            <person name="Seo M.-J."/>
        </authorList>
    </citation>
    <scope>NUCLEOTIDE SEQUENCE [LARGE SCALE GENOMIC DNA]</scope>
    <source>
        <strain evidence="6 7">MBLA0158</strain>
    </source>
</reference>